<dbReference type="Pfam" id="PF00118">
    <property type="entry name" value="Cpn60_TCP1"/>
    <property type="match status" value="1"/>
</dbReference>
<evidence type="ECO:0000256" key="3">
    <source>
        <dbReference type="RuleBase" id="RU000418"/>
    </source>
</evidence>
<dbReference type="InterPro" id="IPR027409">
    <property type="entry name" value="GroEL-like_apical_dom_sf"/>
</dbReference>
<dbReference type="PANTHER" id="PTHR45633">
    <property type="entry name" value="60 KDA HEAT SHOCK PROTEIN, MITOCHONDRIAL"/>
    <property type="match status" value="1"/>
</dbReference>
<dbReference type="SUPFAM" id="SSF54849">
    <property type="entry name" value="GroEL-intermediate domain like"/>
    <property type="match status" value="1"/>
</dbReference>
<reference evidence="6 7" key="1">
    <citation type="journal article" date="2018" name="BMC Genomics">
        <title>Comparative genome analysis of jujube witches'-broom Phytoplasma, an obligate pathogen that causes jujube witches'-broom disease.</title>
        <authorList>
            <person name="Wang J."/>
            <person name="Song L."/>
            <person name="Jiao Q."/>
            <person name="Yang S."/>
            <person name="Gao R."/>
            <person name="Lu X."/>
            <person name="Zhou G."/>
        </authorList>
    </citation>
    <scope>NUCLEOTIDE SEQUENCE [LARGE SCALE GENOMIC DNA]</scope>
    <source>
        <strain evidence="6">Jwb-nky</strain>
    </source>
</reference>
<dbReference type="SUPFAM" id="SSF48592">
    <property type="entry name" value="GroEL equatorial domain-like"/>
    <property type="match status" value="1"/>
</dbReference>
<evidence type="ECO:0000256" key="5">
    <source>
        <dbReference type="SAM" id="Coils"/>
    </source>
</evidence>
<accession>A0A660HM31</accession>
<dbReference type="NCBIfam" id="TIGR02348">
    <property type="entry name" value="GroEL"/>
    <property type="match status" value="1"/>
</dbReference>
<dbReference type="EMBL" id="CP025121">
    <property type="protein sequence ID" value="AYJ01042.1"/>
    <property type="molecule type" value="Genomic_DNA"/>
</dbReference>
<dbReference type="NCBIfam" id="NF009487">
    <property type="entry name" value="PRK12849.1"/>
    <property type="match status" value="1"/>
</dbReference>
<evidence type="ECO:0000256" key="4">
    <source>
        <dbReference type="RuleBase" id="RU000419"/>
    </source>
</evidence>
<comment type="function">
    <text evidence="4">Together with its co-chaperonin GroES, plays an essential role in assisting protein folding. The GroEL-GroES system forms a nano-cage that allows encapsulation of the non-native substrate proteins and provides a physical environment optimized to promote and accelerate protein folding.</text>
</comment>
<dbReference type="InterPro" id="IPR001844">
    <property type="entry name" value="Cpn60/GroEL"/>
</dbReference>
<evidence type="ECO:0000313" key="7">
    <source>
        <dbReference type="Proteomes" id="UP000272462"/>
    </source>
</evidence>
<dbReference type="GO" id="GO:0042026">
    <property type="term" value="P:protein refolding"/>
    <property type="evidence" value="ECO:0007669"/>
    <property type="project" value="InterPro"/>
</dbReference>
<dbReference type="CDD" id="cd03344">
    <property type="entry name" value="GroEL"/>
    <property type="match status" value="1"/>
</dbReference>
<protein>
    <recommendedName>
        <fullName evidence="4">60 kDa chaperonin</fullName>
    </recommendedName>
</protein>
<dbReference type="Gene3D" id="3.50.7.10">
    <property type="entry name" value="GroEL"/>
    <property type="match status" value="1"/>
</dbReference>
<dbReference type="InterPro" id="IPR027410">
    <property type="entry name" value="TCP-1-like_intermed_sf"/>
</dbReference>
<dbReference type="InterPro" id="IPR002423">
    <property type="entry name" value="Cpn60/GroEL/TCP-1"/>
</dbReference>
<dbReference type="Proteomes" id="UP000272462">
    <property type="component" value="Chromosome"/>
</dbReference>
<keyword evidence="7" id="KW-1185">Reference proteome</keyword>
<dbReference type="Gene3D" id="3.30.260.10">
    <property type="entry name" value="TCP-1-like chaperonin intermediate domain"/>
    <property type="match status" value="1"/>
</dbReference>
<sequence>MTAKSILFGKEARKEILNGVDILANTVKLTLGPKGNNVALEKSHGLPVIVNDGVTIAKEIKLTEPFQNMGAQLLREAATKTNDNAGDGTTTAIVLAQSMIHKGFQFVNSGAKSVLVKKGILVASKKVIEQILKKSKPISTQEEIANIATLSSGSKEIGEIIVSAMNKVTQKGIISIGESKGLETELEVVEGMQYDKGYLSSIFVNKLSNMSVELERALILVTDHKINNINEINHLLEEVKAKSQPLLIIANSFDNDVINILALNKFHGILNIAATEAPDFGDNQKELLKDIAILTKANFISKDLDMQLQNIKIEDLGQIKKAIIKQDNTILMGTDKSSDLTKRIEEIENHIQNTNNEHELKNLKSRLAKLSGGVAVIKVGAATEIELKERKLRLEDALNAAQAAVTEGILVGGGKTLVEIYKVLKETLKDSNSDIQKGINVVLDSLLTPTYQISENAGFNGNSVVIEQLKQKENFGFNAETGEYVDLLKEGIVDPTKVTKQAILNSASIASMFVTTEAAVTSIKEKKDFSPIPDNNLF</sequence>
<dbReference type="GO" id="GO:0005524">
    <property type="term" value="F:ATP binding"/>
    <property type="evidence" value="ECO:0007669"/>
    <property type="project" value="InterPro"/>
</dbReference>
<dbReference type="Gene3D" id="1.10.560.10">
    <property type="entry name" value="GroEL-like equatorial domain"/>
    <property type="match status" value="1"/>
</dbReference>
<dbReference type="NCBIfam" id="NF009488">
    <property type="entry name" value="PRK12850.1"/>
    <property type="match status" value="1"/>
</dbReference>
<gene>
    <name evidence="6" type="primary">groL</name>
    <name evidence="6" type="ORF">CWO85_00610</name>
</gene>
<evidence type="ECO:0000313" key="6">
    <source>
        <dbReference type="EMBL" id="AYJ01042.1"/>
    </source>
</evidence>
<proteinExistence type="inferred from homology"/>
<dbReference type="SUPFAM" id="SSF52029">
    <property type="entry name" value="GroEL apical domain-like"/>
    <property type="match status" value="1"/>
</dbReference>
<keyword evidence="5" id="KW-0175">Coiled coil</keyword>
<keyword evidence="2" id="KW-0143">Chaperone</keyword>
<dbReference type="InterPro" id="IPR027413">
    <property type="entry name" value="GROEL-like_equatorial_sf"/>
</dbReference>
<evidence type="ECO:0000256" key="2">
    <source>
        <dbReference type="ARBA" id="ARBA00023186"/>
    </source>
</evidence>
<evidence type="ECO:0000256" key="1">
    <source>
        <dbReference type="ARBA" id="ARBA00006607"/>
    </source>
</evidence>
<dbReference type="RefSeq" id="WP_121463774.1">
    <property type="nucleotide sequence ID" value="NZ_CP025121.1"/>
</dbReference>
<dbReference type="OrthoDB" id="9766614at2"/>
<comment type="similarity">
    <text evidence="1 3">Belongs to the chaperonin (HSP60) family.</text>
</comment>
<organism evidence="6 7">
    <name type="scientific">Ziziphus jujuba witches'-broom phytoplasma</name>
    <dbReference type="NCBI Taxonomy" id="135727"/>
    <lineage>
        <taxon>Bacteria</taxon>
        <taxon>Bacillati</taxon>
        <taxon>Mycoplasmatota</taxon>
        <taxon>Mollicutes</taxon>
        <taxon>Acholeplasmatales</taxon>
        <taxon>Acholeplasmataceae</taxon>
        <taxon>Candidatus Phytoplasma</taxon>
        <taxon>16SrV (Elm yellows group)</taxon>
    </lineage>
</organism>
<dbReference type="FunFam" id="3.50.7.10:FF:000001">
    <property type="entry name" value="60 kDa chaperonin"/>
    <property type="match status" value="1"/>
</dbReference>
<dbReference type="NCBIfam" id="NF009489">
    <property type="entry name" value="PRK12851.1"/>
    <property type="match status" value="1"/>
</dbReference>
<dbReference type="GO" id="GO:0140662">
    <property type="term" value="F:ATP-dependent protein folding chaperone"/>
    <property type="evidence" value="ECO:0007669"/>
    <property type="project" value="InterPro"/>
</dbReference>
<dbReference type="KEGG" id="pzi:CWO85_00610"/>
<comment type="subunit">
    <text evidence="4">Forms a cylinder of 14 subunits composed of two heptameric rings stacked back-to-back. Interacts with the co-chaperonin GroES.</text>
</comment>
<dbReference type="PRINTS" id="PR00298">
    <property type="entry name" value="CHAPERONIN60"/>
</dbReference>
<feature type="coiled-coil region" evidence="5">
    <location>
        <begin position="337"/>
        <end position="404"/>
    </location>
</feature>
<dbReference type="NCBIfam" id="NF000592">
    <property type="entry name" value="PRK00013.1"/>
    <property type="match status" value="1"/>
</dbReference>
<dbReference type="AlphaFoldDB" id="A0A660HM31"/>
<name>A0A660HM31_ZIZJU</name>